<protein>
    <submittedName>
        <fullName evidence="3">Transcriptional regulator with XRE-family HTH domain</fullName>
    </submittedName>
</protein>
<feature type="domain" description="HTH cro/C1-type" evidence="2">
    <location>
        <begin position="12"/>
        <end position="66"/>
    </location>
</feature>
<comment type="caution">
    <text evidence="3">The sequence shown here is derived from an EMBL/GenBank/DDBJ whole genome shotgun (WGS) entry which is preliminary data.</text>
</comment>
<dbReference type="Gene3D" id="2.60.120.10">
    <property type="entry name" value="Jelly Rolls"/>
    <property type="match status" value="1"/>
</dbReference>
<evidence type="ECO:0000259" key="2">
    <source>
        <dbReference type="PROSITE" id="PS50943"/>
    </source>
</evidence>
<dbReference type="InterPro" id="IPR050807">
    <property type="entry name" value="TransReg_Diox_bact_type"/>
</dbReference>
<dbReference type="PANTHER" id="PTHR46797:SF20">
    <property type="entry name" value="BLR4304 PROTEIN"/>
    <property type="match status" value="1"/>
</dbReference>
<proteinExistence type="predicted"/>
<dbReference type="CDD" id="cd02209">
    <property type="entry name" value="cupin_XRE_C"/>
    <property type="match status" value="1"/>
</dbReference>
<name>A0ABU1K0W3_9PROT</name>
<dbReference type="PANTHER" id="PTHR46797">
    <property type="entry name" value="HTH-TYPE TRANSCRIPTIONAL REGULATOR"/>
    <property type="match status" value="1"/>
</dbReference>
<dbReference type="SMART" id="SM00530">
    <property type="entry name" value="HTH_XRE"/>
    <property type="match status" value="1"/>
</dbReference>
<organism evidence="3 4">
    <name type="scientific">Inquilinus ginsengisoli</name>
    <dbReference type="NCBI Taxonomy" id="363840"/>
    <lineage>
        <taxon>Bacteria</taxon>
        <taxon>Pseudomonadati</taxon>
        <taxon>Pseudomonadota</taxon>
        <taxon>Alphaproteobacteria</taxon>
        <taxon>Rhodospirillales</taxon>
        <taxon>Rhodospirillaceae</taxon>
        <taxon>Inquilinus</taxon>
    </lineage>
</organism>
<reference evidence="3 4" key="1">
    <citation type="submission" date="2023-07" db="EMBL/GenBank/DDBJ databases">
        <title>Sorghum-associated microbial communities from plants grown in Nebraska, USA.</title>
        <authorList>
            <person name="Schachtman D."/>
        </authorList>
    </citation>
    <scope>NUCLEOTIDE SEQUENCE [LARGE SCALE GENOMIC DNA]</scope>
    <source>
        <strain evidence="3 4">584</strain>
    </source>
</reference>
<dbReference type="InterPro" id="IPR001387">
    <property type="entry name" value="Cro/C1-type_HTH"/>
</dbReference>
<keyword evidence="1" id="KW-0238">DNA-binding</keyword>
<accession>A0ABU1K0W3</accession>
<dbReference type="InterPro" id="IPR013096">
    <property type="entry name" value="Cupin_2"/>
</dbReference>
<dbReference type="SUPFAM" id="SSF51182">
    <property type="entry name" value="RmlC-like cupins"/>
    <property type="match status" value="1"/>
</dbReference>
<evidence type="ECO:0000256" key="1">
    <source>
        <dbReference type="ARBA" id="ARBA00023125"/>
    </source>
</evidence>
<dbReference type="InterPro" id="IPR014710">
    <property type="entry name" value="RmlC-like_jellyroll"/>
</dbReference>
<dbReference type="SUPFAM" id="SSF47413">
    <property type="entry name" value="lambda repressor-like DNA-binding domains"/>
    <property type="match status" value="1"/>
</dbReference>
<dbReference type="Gene3D" id="1.10.260.40">
    <property type="entry name" value="lambda repressor-like DNA-binding domains"/>
    <property type="match status" value="1"/>
</dbReference>
<dbReference type="PROSITE" id="PS50943">
    <property type="entry name" value="HTH_CROC1"/>
    <property type="match status" value="1"/>
</dbReference>
<dbReference type="Pfam" id="PF07883">
    <property type="entry name" value="Cupin_2"/>
    <property type="match status" value="1"/>
</dbReference>
<dbReference type="Pfam" id="PF01381">
    <property type="entry name" value="HTH_3"/>
    <property type="match status" value="1"/>
</dbReference>
<dbReference type="Proteomes" id="UP001262410">
    <property type="component" value="Unassembled WGS sequence"/>
</dbReference>
<dbReference type="CDD" id="cd00093">
    <property type="entry name" value="HTH_XRE"/>
    <property type="match status" value="1"/>
</dbReference>
<sequence length="209" mass="23210">MTDPKPSLGECLRDLRRRNDWTLAQVSAMTGLAVSTLSKVENNQMSLTYDKLLQLAQGMKVDIAELFGTRAPAGSAGRGRRALSRQGEGRAIQTRTYDYLYVCAELSRKKMVPMIGLVRARSIDEFEDLIRHPGEEYTYVLEGELDLHTELYAPTRMKAGDSIYFDSTMGHAYVSVGDRPARILCVCTMTEQDLTAAVLEAEGIEPLPA</sequence>
<dbReference type="InterPro" id="IPR011051">
    <property type="entry name" value="RmlC_Cupin_sf"/>
</dbReference>
<dbReference type="RefSeq" id="WP_309801589.1">
    <property type="nucleotide sequence ID" value="NZ_JAVDPW010000016.1"/>
</dbReference>
<gene>
    <name evidence="3" type="ORF">E9232_006716</name>
</gene>
<evidence type="ECO:0000313" key="4">
    <source>
        <dbReference type="Proteomes" id="UP001262410"/>
    </source>
</evidence>
<dbReference type="InterPro" id="IPR010982">
    <property type="entry name" value="Lambda_DNA-bd_dom_sf"/>
</dbReference>
<evidence type="ECO:0000313" key="3">
    <source>
        <dbReference type="EMBL" id="MDR6294162.1"/>
    </source>
</evidence>
<keyword evidence="4" id="KW-1185">Reference proteome</keyword>
<dbReference type="EMBL" id="JAVDPW010000016">
    <property type="protein sequence ID" value="MDR6294162.1"/>
    <property type="molecule type" value="Genomic_DNA"/>
</dbReference>